<feature type="region of interest" description="Disordered" evidence="1">
    <location>
        <begin position="80"/>
        <end position="110"/>
    </location>
</feature>
<evidence type="ECO:0000256" key="1">
    <source>
        <dbReference type="SAM" id="MobiDB-lite"/>
    </source>
</evidence>
<keyword evidence="2" id="KW-1133">Transmembrane helix</keyword>
<feature type="region of interest" description="Disordered" evidence="1">
    <location>
        <begin position="126"/>
        <end position="191"/>
    </location>
</feature>
<protein>
    <recommendedName>
        <fullName evidence="4">Serine/threonine protein kinase</fullName>
    </recommendedName>
</protein>
<keyword evidence="2" id="KW-0812">Transmembrane</keyword>
<organism evidence="3">
    <name type="scientific">Streptomyces sp. R11</name>
    <dbReference type="NCBI Taxonomy" id="3238625"/>
    <lineage>
        <taxon>Bacteria</taxon>
        <taxon>Bacillati</taxon>
        <taxon>Actinomycetota</taxon>
        <taxon>Actinomycetes</taxon>
        <taxon>Kitasatosporales</taxon>
        <taxon>Streptomycetaceae</taxon>
        <taxon>Streptomyces</taxon>
    </lineage>
</organism>
<evidence type="ECO:0008006" key="4">
    <source>
        <dbReference type="Google" id="ProtNLM"/>
    </source>
</evidence>
<evidence type="ECO:0000313" key="3">
    <source>
        <dbReference type="EMBL" id="XDQ16028.1"/>
    </source>
</evidence>
<feature type="compositionally biased region" description="Basic and acidic residues" evidence="1">
    <location>
        <begin position="134"/>
        <end position="144"/>
    </location>
</feature>
<sequence>MRTRDQGDDLQALRRMLPVPAERDFPAGRLDQREEHLMNSLLTSSSRPDRRRRLALRVAVPVGLAAAAAGVAITVLPGGPASQPQAAAPSSAVTETPARPSRSPSRITTASYTVERKDNSIVTLTVTDPTGKLDPTRLQKDLDRMGVPSRVLAGDPNCRTQPRPEENPSTTPSGFRQSDAPLRQRSAGETPLAEGQVMAVAMKHGKTVLYVRPRAIPAGQEIMVGFPYAHTDPAMALAVVRGSVIDDNAPYCLPAPPTAQ</sequence>
<name>A0AB39NGR3_9ACTN</name>
<accession>A0AB39NGR3</accession>
<feature type="transmembrane region" description="Helical" evidence="2">
    <location>
        <begin position="54"/>
        <end position="76"/>
    </location>
</feature>
<proteinExistence type="predicted"/>
<gene>
    <name evidence="3" type="ORF">AB5J55_43900</name>
</gene>
<dbReference type="RefSeq" id="WP_369275952.1">
    <property type="nucleotide sequence ID" value="NZ_CP163432.1"/>
</dbReference>
<feature type="compositionally biased region" description="Polar residues" evidence="1">
    <location>
        <begin position="167"/>
        <end position="176"/>
    </location>
</feature>
<keyword evidence="2" id="KW-0472">Membrane</keyword>
<dbReference type="AlphaFoldDB" id="A0AB39NGR3"/>
<reference evidence="3" key="1">
    <citation type="submission" date="2024-07" db="EMBL/GenBank/DDBJ databases">
        <authorList>
            <person name="Yu S.T."/>
        </authorList>
    </citation>
    <scope>NUCLEOTIDE SEQUENCE</scope>
    <source>
        <strain evidence="3">R11</strain>
    </source>
</reference>
<dbReference type="EMBL" id="CP163432">
    <property type="protein sequence ID" value="XDQ16028.1"/>
    <property type="molecule type" value="Genomic_DNA"/>
</dbReference>
<evidence type="ECO:0000256" key="2">
    <source>
        <dbReference type="SAM" id="Phobius"/>
    </source>
</evidence>
<feature type="compositionally biased region" description="Low complexity" evidence="1">
    <location>
        <begin position="80"/>
        <end position="92"/>
    </location>
</feature>